<gene>
    <name evidence="2" type="ORF">ACA1_256500</name>
</gene>
<feature type="region of interest" description="Disordered" evidence="1">
    <location>
        <begin position="690"/>
        <end position="923"/>
    </location>
</feature>
<keyword evidence="3" id="KW-1185">Reference proteome</keyword>
<dbReference type="PANTHER" id="PTHR48125">
    <property type="entry name" value="LP07818P1"/>
    <property type="match status" value="1"/>
</dbReference>
<accession>L8GH42</accession>
<feature type="region of interest" description="Disordered" evidence="1">
    <location>
        <begin position="372"/>
        <end position="402"/>
    </location>
</feature>
<feature type="compositionally biased region" description="Low complexity" evidence="1">
    <location>
        <begin position="378"/>
        <end position="400"/>
    </location>
</feature>
<feature type="compositionally biased region" description="Basic and acidic residues" evidence="1">
    <location>
        <begin position="788"/>
        <end position="812"/>
    </location>
</feature>
<evidence type="ECO:0000256" key="1">
    <source>
        <dbReference type="SAM" id="MobiDB-lite"/>
    </source>
</evidence>
<dbReference type="VEuPathDB" id="AmoebaDB:ACA1_256500"/>
<dbReference type="EMBL" id="KB008148">
    <property type="protein sequence ID" value="ELR11511.1"/>
    <property type="molecule type" value="Genomic_DNA"/>
</dbReference>
<dbReference type="InterPro" id="IPR011333">
    <property type="entry name" value="SKP1/BTB/POZ_sf"/>
</dbReference>
<dbReference type="KEGG" id="acan:ACA1_256500"/>
<dbReference type="Gene3D" id="3.30.710.10">
    <property type="entry name" value="Potassium Channel Kv1.1, Chain A"/>
    <property type="match status" value="1"/>
</dbReference>
<dbReference type="RefSeq" id="XP_004333524.1">
    <property type="nucleotide sequence ID" value="XM_004333476.1"/>
</dbReference>
<organism evidence="2 3">
    <name type="scientific">Acanthamoeba castellanii (strain ATCC 30010 / Neff)</name>
    <dbReference type="NCBI Taxonomy" id="1257118"/>
    <lineage>
        <taxon>Eukaryota</taxon>
        <taxon>Amoebozoa</taxon>
        <taxon>Discosea</taxon>
        <taxon>Longamoebia</taxon>
        <taxon>Centramoebida</taxon>
        <taxon>Acanthamoebidae</taxon>
        <taxon>Acanthamoeba</taxon>
    </lineage>
</organism>
<sequence>MQAGRDIPHPREQDNKHELEEMREGRGLLQRRLRTAFDDPTWSDLAFRCQWPPHDASTRAELLQGSGEEPSSPPSPPSPSPSPTRGPAAPELEVYVHRVVVAAWSDALAQLCQLHSNNKEEEAREGKVEQVAGEIRGGGGGDGDTTTQDRQQLKVLDVFEEEGEPTQRGSRRTVVELQATVPDDPSALRLLLAFLYSGDLAQALDDTAACRLDGSGAQSNAGSRALVRPHILRSILQDAAGGDDISPADRHTAKMVVARAANLGLGYGVPELHQQFKSSSMWMADTESSPTTPPYRTADDGRVESPLDALLAAASQHPLVRAGTIPAAESPSPIKLGGFQEGRSLRGSTERRVPARYCSPDVEVYKGTWEVRGKRKPAPVATSPSPASPTSFSPHTSPPTIGRRSARLMEQELTVAETTADVMAATKEREAADDDSEQDPDSGSSALDTPKMHSVARRSSRRHSGGLERKPLETDIRKKRRKEEVEEVDEEEEEDDDEYDQRHESMRIIANANKKRRAVAKAKQTRESAAAVPPPEDNADEETFTLVEANDHPTVDTTTVSAAKSLPVAVLVPRSATELASPRGVGDVAVDQPVVTETQVLAAAAASGQIRRSLKQLRKEHGKNCHNCKTRKIDFVTCLVRPTHRFCDGCLRKLFNVEFANAHAEWDGIVHPEGCAICRHMCPCVGCRKRAHPPPTAASPARNSSDASRKAKRPRDDADATDQHAPQRANGSGHYAAGSGDNDDSPRTKKHRDEKSEKNEKKEEKEKKKVKEEKQTSSSGSKRRRTRSLIDGRESTQENESEDRVRRSSLDMHEDEDSVEMMTDADSSEQLAAIPPGKSTRSRSRRRESAAAAAVTSPPPPSKSTRSSARRSGGGGASRSAAKGFNVPEGAGPEAFLGLVSAGSALSQRPTRRTPIRAPSADD</sequence>
<feature type="region of interest" description="Disordered" evidence="1">
    <location>
        <begin position="1"/>
        <end position="24"/>
    </location>
</feature>
<protein>
    <submittedName>
        <fullName evidence="2">Uncharacterized protein</fullName>
    </submittedName>
</protein>
<feature type="compositionally biased region" description="Acidic residues" evidence="1">
    <location>
        <begin position="431"/>
        <end position="440"/>
    </location>
</feature>
<dbReference type="AlphaFoldDB" id="L8GH42"/>
<feature type="region of interest" description="Disordered" evidence="1">
    <location>
        <begin position="327"/>
        <end position="352"/>
    </location>
</feature>
<dbReference type="PANTHER" id="PTHR48125:SF10">
    <property type="entry name" value="OS12G0136300 PROTEIN"/>
    <property type="match status" value="1"/>
</dbReference>
<name>L8GH42_ACACF</name>
<feature type="compositionally biased region" description="Basic and acidic residues" evidence="1">
    <location>
        <begin position="465"/>
        <end position="476"/>
    </location>
</feature>
<dbReference type="GeneID" id="14911997"/>
<dbReference type="OMA" id="WMADTES"/>
<reference evidence="2 3" key="1">
    <citation type="journal article" date="2013" name="Genome Biol.">
        <title>Genome of Acanthamoeba castellanii highlights extensive lateral gene transfer and early evolution of tyrosine kinase signaling.</title>
        <authorList>
            <person name="Clarke M."/>
            <person name="Lohan A.J."/>
            <person name="Liu B."/>
            <person name="Lagkouvardos I."/>
            <person name="Roy S."/>
            <person name="Zafar N."/>
            <person name="Bertelli C."/>
            <person name="Schilde C."/>
            <person name="Kianianmomeni A."/>
            <person name="Burglin T.R."/>
            <person name="Frech C."/>
            <person name="Turcotte B."/>
            <person name="Kopec K.O."/>
            <person name="Synnott J.M."/>
            <person name="Choo C."/>
            <person name="Paponov I."/>
            <person name="Finkler A."/>
            <person name="Soon Heng Tan C."/>
            <person name="Hutchins A.P."/>
            <person name="Weinmeier T."/>
            <person name="Rattei T."/>
            <person name="Chu J.S."/>
            <person name="Gimenez G."/>
            <person name="Irimia M."/>
            <person name="Rigden D.J."/>
            <person name="Fitzpatrick D.A."/>
            <person name="Lorenzo-Morales J."/>
            <person name="Bateman A."/>
            <person name="Chiu C.H."/>
            <person name="Tang P."/>
            <person name="Hegemann P."/>
            <person name="Fromm H."/>
            <person name="Raoult D."/>
            <person name="Greub G."/>
            <person name="Miranda-Saavedra D."/>
            <person name="Chen N."/>
            <person name="Nash P."/>
            <person name="Ginger M.L."/>
            <person name="Horn M."/>
            <person name="Schaap P."/>
            <person name="Caler L."/>
            <person name="Loftus B."/>
        </authorList>
    </citation>
    <scope>NUCLEOTIDE SEQUENCE [LARGE SCALE GENOMIC DNA]</scope>
    <source>
        <strain evidence="2 3">Neff</strain>
    </source>
</reference>
<dbReference type="Proteomes" id="UP000011083">
    <property type="component" value="Unassembled WGS sequence"/>
</dbReference>
<proteinExistence type="predicted"/>
<feature type="compositionally biased region" description="Basic residues" evidence="1">
    <location>
        <begin position="454"/>
        <end position="464"/>
    </location>
</feature>
<feature type="compositionally biased region" description="Pro residues" evidence="1">
    <location>
        <begin position="71"/>
        <end position="84"/>
    </location>
</feature>
<feature type="compositionally biased region" description="Basic and acidic residues" evidence="1">
    <location>
        <begin position="744"/>
        <end position="775"/>
    </location>
</feature>
<evidence type="ECO:0000313" key="2">
    <source>
        <dbReference type="EMBL" id="ELR11511.1"/>
    </source>
</evidence>
<evidence type="ECO:0000313" key="3">
    <source>
        <dbReference type="Proteomes" id="UP000011083"/>
    </source>
</evidence>
<feature type="region of interest" description="Disordered" evidence="1">
    <location>
        <begin position="60"/>
        <end position="88"/>
    </location>
</feature>
<feature type="region of interest" description="Disordered" evidence="1">
    <location>
        <begin position="428"/>
        <end position="503"/>
    </location>
</feature>
<feature type="compositionally biased region" description="Acidic residues" evidence="1">
    <location>
        <begin position="485"/>
        <end position="499"/>
    </location>
</feature>